<name>A0A4Q7DFY7_9PROT</name>
<gene>
    <name evidence="2" type="ORF">EQU50_06165</name>
</gene>
<dbReference type="EMBL" id="SCFB01000007">
    <property type="protein sequence ID" value="RZI45683.1"/>
    <property type="molecule type" value="Genomic_DNA"/>
</dbReference>
<accession>A0A4Q7DFY7</accession>
<evidence type="ECO:0000313" key="3">
    <source>
        <dbReference type="Proteomes" id="UP000293550"/>
    </source>
</evidence>
<evidence type="ECO:0000256" key="1">
    <source>
        <dbReference type="SAM" id="MobiDB-lite"/>
    </source>
</evidence>
<reference evidence="2 3" key="1">
    <citation type="submission" date="2018-10" db="EMBL/GenBank/DDBJ databases">
        <title>An updated phylogeny of the Alphaproteobacteria reveals that the parasitic Rickettsiales and Holosporales have independent origins.</title>
        <authorList>
            <person name="Munoz-Gomez S.A."/>
            <person name="Hess S."/>
            <person name="Burger G."/>
            <person name="Lang B.F."/>
            <person name="Susko E."/>
            <person name="Slamovits C.H."/>
            <person name="Roger A.J."/>
        </authorList>
    </citation>
    <scope>NUCLEOTIDE SEQUENCE [LARGE SCALE GENOMIC DNA]</scope>
    <source>
        <strain evidence="2">HOLO01</strain>
    </source>
</reference>
<organism evidence="2 3">
    <name type="scientific">Candidatus Finniella inopinata</name>
    <dbReference type="NCBI Taxonomy" id="1696036"/>
    <lineage>
        <taxon>Bacteria</taxon>
        <taxon>Pseudomonadati</taxon>
        <taxon>Pseudomonadota</taxon>
        <taxon>Alphaproteobacteria</taxon>
        <taxon>Holosporales</taxon>
        <taxon>Candidatus Paracaedibacteraceae</taxon>
        <taxon>Candidatus Finniella</taxon>
    </lineage>
</organism>
<dbReference type="OrthoDB" id="287932at2"/>
<comment type="caution">
    <text evidence="2">The sequence shown here is derived from an EMBL/GenBank/DDBJ whole genome shotgun (WGS) entry which is preliminary data.</text>
</comment>
<evidence type="ECO:0000313" key="2">
    <source>
        <dbReference type="EMBL" id="RZI45683.1"/>
    </source>
</evidence>
<dbReference type="AlphaFoldDB" id="A0A4Q7DFY7"/>
<proteinExistence type="predicted"/>
<protein>
    <submittedName>
        <fullName evidence="2">Uncharacterized protein</fullName>
    </submittedName>
</protein>
<feature type="compositionally biased region" description="Basic and acidic residues" evidence="1">
    <location>
        <begin position="268"/>
        <end position="280"/>
    </location>
</feature>
<keyword evidence="3" id="KW-1185">Reference proteome</keyword>
<dbReference type="RefSeq" id="WP_130154264.1">
    <property type="nucleotide sequence ID" value="NZ_SCFB01000007.1"/>
</dbReference>
<sequence length="521" mass="57954">MMKIFFKLFLFLGFIGGVSTENYSAQMDAPIFDERGAPSISPLQDKDSASSRLLDAVFKYSRPSANCDPLFKNPDVNVWAKLYAKATGKSFSTLDLIDLLDTTKADILNACRNVTTAKAAGIYSQIPKLFDNAMRQIFAGCWGISDEPAPASVVDRLKGVYGRVVSGMLTREVGGAGDLFESLEKQKQNASSGLNKAHFAALQECAAAVLYSVTEPEDEDVSQFIDKFKEKHSISLSQDSFKETLKKISYENPYKGIQCRLASRFFNPDDKETGTTEHTQDSISMYGTPEGIGKTQTEIEATMNWYHGLFMKFIEENPNSNGSGFPPLLAPRELKALSEENIQNILLYLPTDDRVEVLHKYFYLKALSLRPYINLRALNKAVFKMFSGLDPNKPVNYIVTCVLRLSRELGGKVSFTSEQQKAMLDLYEKALLQHPKKNVLSLWVDLLNPVSFFSPKEVLSKLEIAVGDIKLKLPGEDIASFLSKSPIYNSADAEIQEKLRALSTFTHSTSHEIDGKAEAAE</sequence>
<feature type="region of interest" description="Disordered" evidence="1">
    <location>
        <begin position="268"/>
        <end position="290"/>
    </location>
</feature>
<dbReference type="Proteomes" id="UP000293550">
    <property type="component" value="Unassembled WGS sequence"/>
</dbReference>